<feature type="compositionally biased region" description="Basic and acidic residues" evidence="1">
    <location>
        <begin position="135"/>
        <end position="146"/>
    </location>
</feature>
<dbReference type="OrthoDB" id="113712at2759"/>
<evidence type="ECO:0000256" key="1">
    <source>
        <dbReference type="SAM" id="MobiDB-lite"/>
    </source>
</evidence>
<dbReference type="AlphaFoldDB" id="A0A8T1V885"/>
<protein>
    <submittedName>
        <fullName evidence="2">Formate dehydrogenase (NAD+)</fullName>
    </submittedName>
</protein>
<accession>A0A8T1V885</accession>
<name>A0A8T1V885_9STRA</name>
<evidence type="ECO:0000313" key="3">
    <source>
        <dbReference type="Proteomes" id="UP000694044"/>
    </source>
</evidence>
<sequence length="516" mass="58411">MELPSPHTDADQSWASACPLMSTQSKSLHLEDWHSSSLSAADSPATGGVFLPLLRAANACTGTAPVAATLASSPHPRGARPQSSSCRPPCQREKVVTAMRSRAAPPDAQWSSSPESVEPAIRLLRRSKRRATQPQDEHESDHHDDGSAQSTTEEEAAPVVKRKKKRGYRKATHTIRKEEIDHLRVELAELQTQIAELQRRAFAPNRDGQKEEDKQLYTNVLHNAVKKHQEAFVEIQSAMTGYAACNIQAGSPIQRTIILGKDELSRRETLRAMKAQKLQDARNFFERRLSHLNPLKSMSEDYRFENDEGDYWAVRFATSQFEPAKSVKQVFDLVVYYLCNIEISVSEKIGHLTVREDDDSGEDGITQNRLTSLTGKGLHMESNTVVFSDYDGATGPGDQDGYGLIVAEFVDEDDRHPYRPAERIRKDVNTVMEVRSYTRRQRPQQVGAPYVESSEQDTVVVLTRWSHSRLRHPNFPVRKDGWYELRENMDRWSQSMHETIMESLDSSTRCSPTWRI</sequence>
<comment type="caution">
    <text evidence="2">The sequence shown here is derived from an EMBL/GenBank/DDBJ whole genome shotgun (WGS) entry which is preliminary data.</text>
</comment>
<organism evidence="2 3">
    <name type="scientific">Phytophthora pseudosyringae</name>
    <dbReference type="NCBI Taxonomy" id="221518"/>
    <lineage>
        <taxon>Eukaryota</taxon>
        <taxon>Sar</taxon>
        <taxon>Stramenopiles</taxon>
        <taxon>Oomycota</taxon>
        <taxon>Peronosporomycetes</taxon>
        <taxon>Peronosporales</taxon>
        <taxon>Peronosporaceae</taxon>
        <taxon>Phytophthora</taxon>
    </lineage>
</organism>
<proteinExistence type="predicted"/>
<dbReference type="Proteomes" id="UP000694044">
    <property type="component" value="Unassembled WGS sequence"/>
</dbReference>
<evidence type="ECO:0000313" key="2">
    <source>
        <dbReference type="EMBL" id="KAG7377502.1"/>
    </source>
</evidence>
<feature type="region of interest" description="Disordered" evidence="1">
    <location>
        <begin position="70"/>
        <end position="171"/>
    </location>
</feature>
<dbReference type="EMBL" id="JAGDFM010000517">
    <property type="protein sequence ID" value="KAG7377502.1"/>
    <property type="molecule type" value="Genomic_DNA"/>
</dbReference>
<feature type="compositionally biased region" description="Basic residues" evidence="1">
    <location>
        <begin position="160"/>
        <end position="171"/>
    </location>
</feature>
<keyword evidence="3" id="KW-1185">Reference proteome</keyword>
<reference evidence="2" key="1">
    <citation type="submission" date="2021-02" db="EMBL/GenBank/DDBJ databases">
        <authorList>
            <person name="Palmer J.M."/>
        </authorList>
    </citation>
    <scope>NUCLEOTIDE SEQUENCE</scope>
    <source>
        <strain evidence="2">SCRP734</strain>
    </source>
</reference>
<gene>
    <name evidence="2" type="primary">FDH1_5</name>
    <name evidence="2" type="ORF">PHYPSEUDO_011533</name>
</gene>